<name>A0A4C1VZJ7_EUMVA</name>
<reference evidence="6 7" key="1">
    <citation type="journal article" date="2019" name="Commun. Biol.">
        <title>The bagworm genome reveals a unique fibroin gene that provides high tensile strength.</title>
        <authorList>
            <person name="Kono N."/>
            <person name="Nakamura H."/>
            <person name="Ohtoshi R."/>
            <person name="Tomita M."/>
            <person name="Numata K."/>
            <person name="Arakawa K."/>
        </authorList>
    </citation>
    <scope>NUCLEOTIDE SEQUENCE [LARGE SCALE GENOMIC DNA]</scope>
</reference>
<evidence type="ECO:0000256" key="2">
    <source>
        <dbReference type="ARBA" id="ARBA00022690"/>
    </source>
</evidence>
<dbReference type="Pfam" id="PF00079">
    <property type="entry name" value="Serpin"/>
    <property type="match status" value="1"/>
</dbReference>
<dbReference type="STRING" id="151549.A0A4C1VZJ7"/>
<dbReference type="GO" id="GO:0005615">
    <property type="term" value="C:extracellular space"/>
    <property type="evidence" value="ECO:0007669"/>
    <property type="project" value="InterPro"/>
</dbReference>
<dbReference type="InterPro" id="IPR042185">
    <property type="entry name" value="Serpin_sf_2"/>
</dbReference>
<evidence type="ECO:0000313" key="6">
    <source>
        <dbReference type="EMBL" id="GBP43732.1"/>
    </source>
</evidence>
<feature type="domain" description="Serpin" evidence="5">
    <location>
        <begin position="64"/>
        <end position="392"/>
    </location>
</feature>
<dbReference type="SMART" id="SM00093">
    <property type="entry name" value="SERPIN"/>
    <property type="match status" value="1"/>
</dbReference>
<comment type="caution">
    <text evidence="6">The sequence shown here is derived from an EMBL/GenBank/DDBJ whole genome shotgun (WGS) entry which is preliminary data.</text>
</comment>
<evidence type="ECO:0000256" key="4">
    <source>
        <dbReference type="RuleBase" id="RU000411"/>
    </source>
</evidence>
<gene>
    <name evidence="6" type="ORF">EVAR_29714_1</name>
</gene>
<evidence type="ECO:0000256" key="1">
    <source>
        <dbReference type="ARBA" id="ARBA00009500"/>
    </source>
</evidence>
<organism evidence="6 7">
    <name type="scientific">Eumeta variegata</name>
    <name type="common">Bagworm moth</name>
    <name type="synonym">Eumeta japonica</name>
    <dbReference type="NCBI Taxonomy" id="151549"/>
    <lineage>
        <taxon>Eukaryota</taxon>
        <taxon>Metazoa</taxon>
        <taxon>Ecdysozoa</taxon>
        <taxon>Arthropoda</taxon>
        <taxon>Hexapoda</taxon>
        <taxon>Insecta</taxon>
        <taxon>Pterygota</taxon>
        <taxon>Neoptera</taxon>
        <taxon>Endopterygota</taxon>
        <taxon>Lepidoptera</taxon>
        <taxon>Glossata</taxon>
        <taxon>Ditrysia</taxon>
        <taxon>Tineoidea</taxon>
        <taxon>Psychidae</taxon>
        <taxon>Oiketicinae</taxon>
        <taxon>Eumeta</taxon>
    </lineage>
</organism>
<dbReference type="InterPro" id="IPR000215">
    <property type="entry name" value="Serpin_fam"/>
</dbReference>
<comment type="similarity">
    <text evidence="1 4">Belongs to the serpin family.</text>
</comment>
<keyword evidence="7" id="KW-1185">Reference proteome</keyword>
<evidence type="ECO:0000259" key="5">
    <source>
        <dbReference type="SMART" id="SM00093"/>
    </source>
</evidence>
<dbReference type="CDD" id="cd19579">
    <property type="entry name" value="serpin1K-like"/>
    <property type="match status" value="1"/>
</dbReference>
<dbReference type="Gene3D" id="3.30.497.10">
    <property type="entry name" value="Antithrombin, subunit I, domain 2"/>
    <property type="match status" value="1"/>
</dbReference>
<dbReference type="PANTHER" id="PTHR11461:SF211">
    <property type="entry name" value="GH10112P-RELATED"/>
    <property type="match status" value="1"/>
</dbReference>
<dbReference type="InterPro" id="IPR042178">
    <property type="entry name" value="Serpin_sf_1"/>
</dbReference>
<dbReference type="AlphaFoldDB" id="A0A4C1VZJ7"/>
<dbReference type="GO" id="GO:0004867">
    <property type="term" value="F:serine-type endopeptidase inhibitor activity"/>
    <property type="evidence" value="ECO:0007669"/>
    <property type="project" value="UniProtKB-KW"/>
</dbReference>
<keyword evidence="3" id="KW-0722">Serine protease inhibitor</keyword>
<dbReference type="InterPro" id="IPR036186">
    <property type="entry name" value="Serpin_sf"/>
</dbReference>
<dbReference type="OrthoDB" id="671595at2759"/>
<dbReference type="EMBL" id="BGZK01000441">
    <property type="protein sequence ID" value="GBP43732.1"/>
    <property type="molecule type" value="Genomic_DNA"/>
</dbReference>
<accession>A0A4C1VZJ7</accession>
<proteinExistence type="inferred from homology"/>
<keyword evidence="2" id="KW-0646">Protease inhibitor</keyword>
<dbReference type="PANTHER" id="PTHR11461">
    <property type="entry name" value="SERINE PROTEASE INHIBITOR, SERPIN"/>
    <property type="match status" value="1"/>
</dbReference>
<evidence type="ECO:0000256" key="3">
    <source>
        <dbReference type="ARBA" id="ARBA00022900"/>
    </source>
</evidence>
<dbReference type="Proteomes" id="UP000299102">
    <property type="component" value="Unassembled WGS sequence"/>
</dbReference>
<evidence type="ECO:0000313" key="7">
    <source>
        <dbReference type="Proteomes" id="UP000299102"/>
    </source>
</evidence>
<dbReference type="SUPFAM" id="SSF56574">
    <property type="entry name" value="Serpins"/>
    <property type="match status" value="1"/>
</dbReference>
<dbReference type="Gene3D" id="2.30.39.10">
    <property type="entry name" value="Alpha-1-antitrypsin, domain 1"/>
    <property type="match status" value="1"/>
</dbReference>
<protein>
    <submittedName>
        <fullName evidence="6">Alaserpin</fullName>
    </submittedName>
</protein>
<dbReference type="InterPro" id="IPR023796">
    <property type="entry name" value="Serpin_dom"/>
</dbReference>
<sequence length="469" mass="52873">MGLASVSKAELRPKLRTNSNGNIVYTVEVGGPAAAASPPRYNMTEISQLTQGRTCVERGCRHEEVVKSNPGKSVVLSAFSVLPPLAQLSLASVGESHDELLHAMGLQNNNVTRAMFPVVMQQLQSAKGVELKLASKVYVAQGYQIQEQFKADTRRLFYSEIKNINFIKSTDAASEINQWVEDKTNHRIKDLTKPDYFDEDTRAVLVNAIYFKGSWRTKFIKDATTDRDFHVSAANTIKIPTMFSYNKFKYSRSDELNAQLLEIPYEGDEASFLIVLPNDIEGLPALEQKLKENPALLTEASQQMYSRELEVFLPKFKIETTIDLKEVLQKIGVTKIFKLESARLENLIETQEPLYVSTAIQKAFIEVNEEGAEATAANASCTNLNFGKFIKSVIKKLDQNEERKRARPHIPEDDADVWVSSYDETFKDEQCSLETLPMGCSEYGLCHRITSDDAAGFHFTYGRTLQRWH</sequence>